<keyword evidence="1" id="KW-0238">DNA-binding</keyword>
<dbReference type="GO" id="GO:0003690">
    <property type="term" value="F:double-stranded DNA binding"/>
    <property type="evidence" value="ECO:0007669"/>
    <property type="project" value="TreeGrafter"/>
</dbReference>
<dbReference type="Pfam" id="PF02735">
    <property type="entry name" value="Ku"/>
    <property type="match status" value="1"/>
</dbReference>
<proteinExistence type="predicted"/>
<sequence length="252" mass="28295">MVTIPVSLVSAVRSSVGVSLRQLAPDGTPLRREYVCPQHQRPLEPDEIARAYELSDGEFVVLTDDELEALAPEASHDIELRQFVDRDQLSPMLFERPYFLLPGSGSTKPYRLLTQVLEATGRAGIATFVMREHQRVVAILANDQLLRAQTLRFVSRLRTPQSVGLPSPPAQVDAAQIERMRDLIRAHEEADIDLSELDDEVRVRTIALAQRKLAEGRDVVEQPSDEPDQDAEIIDLMEVLRRSLERPMASEA</sequence>
<dbReference type="InterPro" id="IPR016194">
    <property type="entry name" value="SPOC-like_C_dom_sf"/>
</dbReference>
<feature type="domain" description="Ku" evidence="2">
    <location>
        <begin position="40"/>
        <end position="168"/>
    </location>
</feature>
<dbReference type="PANTHER" id="PTHR41251:SF1">
    <property type="entry name" value="NON-HOMOLOGOUS END JOINING PROTEIN KU"/>
    <property type="match status" value="1"/>
</dbReference>
<protein>
    <submittedName>
        <fullName evidence="3">Ku domain protein</fullName>
    </submittedName>
</protein>
<dbReference type="PIRSF" id="PIRSF006493">
    <property type="entry name" value="Prok_Ku"/>
    <property type="match status" value="1"/>
</dbReference>
<dbReference type="EMBL" id="JMCC02000007">
    <property type="protein sequence ID" value="KIG18994.1"/>
    <property type="molecule type" value="Genomic_DNA"/>
</dbReference>
<gene>
    <name evidence="3" type="ORF">DB30_06605</name>
</gene>
<evidence type="ECO:0000313" key="3">
    <source>
        <dbReference type="EMBL" id="KIG18994.1"/>
    </source>
</evidence>
<dbReference type="Gene3D" id="2.40.290.10">
    <property type="match status" value="1"/>
</dbReference>
<dbReference type="InterPro" id="IPR006164">
    <property type="entry name" value="DNA_bd_Ku70/Ku80"/>
</dbReference>
<evidence type="ECO:0000256" key="1">
    <source>
        <dbReference type="ARBA" id="ARBA00023125"/>
    </source>
</evidence>
<organism evidence="3 4">
    <name type="scientific">Enhygromyxa salina</name>
    <dbReference type="NCBI Taxonomy" id="215803"/>
    <lineage>
        <taxon>Bacteria</taxon>
        <taxon>Pseudomonadati</taxon>
        <taxon>Myxococcota</taxon>
        <taxon>Polyangia</taxon>
        <taxon>Nannocystales</taxon>
        <taxon>Nannocystaceae</taxon>
        <taxon>Enhygromyxa</taxon>
    </lineage>
</organism>
<dbReference type="SUPFAM" id="SSF100939">
    <property type="entry name" value="SPOC domain-like"/>
    <property type="match status" value="1"/>
</dbReference>
<evidence type="ECO:0000313" key="4">
    <source>
        <dbReference type="Proteomes" id="UP000031599"/>
    </source>
</evidence>
<accession>A0A0C1ZNE7</accession>
<dbReference type="GO" id="GO:0006303">
    <property type="term" value="P:double-strand break repair via nonhomologous end joining"/>
    <property type="evidence" value="ECO:0007669"/>
    <property type="project" value="InterPro"/>
</dbReference>
<reference evidence="3 4" key="1">
    <citation type="submission" date="2014-12" db="EMBL/GenBank/DDBJ databases">
        <title>Genome assembly of Enhygromyxa salina DSM 15201.</title>
        <authorList>
            <person name="Sharma G."/>
            <person name="Subramanian S."/>
        </authorList>
    </citation>
    <scope>NUCLEOTIDE SEQUENCE [LARGE SCALE GENOMIC DNA]</scope>
    <source>
        <strain evidence="3 4">DSM 15201</strain>
    </source>
</reference>
<evidence type="ECO:0000259" key="2">
    <source>
        <dbReference type="SMART" id="SM00559"/>
    </source>
</evidence>
<dbReference type="InterPro" id="IPR009187">
    <property type="entry name" value="Prok_Ku"/>
</dbReference>
<comment type="caution">
    <text evidence="3">The sequence shown here is derived from an EMBL/GenBank/DDBJ whole genome shotgun (WGS) entry which is preliminary data.</text>
</comment>
<dbReference type="AlphaFoldDB" id="A0A0C1ZNE7"/>
<dbReference type="PANTHER" id="PTHR41251">
    <property type="entry name" value="NON-HOMOLOGOUS END JOINING PROTEIN KU"/>
    <property type="match status" value="1"/>
</dbReference>
<name>A0A0C1ZNE7_9BACT</name>
<dbReference type="SMART" id="SM00559">
    <property type="entry name" value="Ku78"/>
    <property type="match status" value="1"/>
</dbReference>
<dbReference type="Proteomes" id="UP000031599">
    <property type="component" value="Unassembled WGS sequence"/>
</dbReference>